<dbReference type="EMBL" id="KZ084139">
    <property type="protein sequence ID" value="OSC98367.1"/>
    <property type="molecule type" value="Genomic_DNA"/>
</dbReference>
<proteinExistence type="predicted"/>
<protein>
    <submittedName>
        <fullName evidence="1">Uncharacterized protein</fullName>
    </submittedName>
</protein>
<accession>A0A1Y2IB71</accession>
<dbReference type="AlphaFoldDB" id="A0A1Y2IB71"/>
<gene>
    <name evidence="1" type="ORF">PYCCODRAFT_1008167</name>
</gene>
<keyword evidence="2" id="KW-1185">Reference proteome</keyword>
<reference evidence="1 2" key="1">
    <citation type="journal article" date="2015" name="Biotechnol. Biofuels">
        <title>Enhanced degradation of softwood versus hardwood by the white-rot fungus Pycnoporus coccineus.</title>
        <authorList>
            <person name="Couturier M."/>
            <person name="Navarro D."/>
            <person name="Chevret D."/>
            <person name="Henrissat B."/>
            <person name="Piumi F."/>
            <person name="Ruiz-Duenas F.J."/>
            <person name="Martinez A.T."/>
            <person name="Grigoriev I.V."/>
            <person name="Riley R."/>
            <person name="Lipzen A."/>
            <person name="Berrin J.G."/>
            <person name="Master E.R."/>
            <person name="Rosso M.N."/>
        </authorList>
    </citation>
    <scope>NUCLEOTIDE SEQUENCE [LARGE SCALE GENOMIC DNA]</scope>
    <source>
        <strain evidence="1 2">BRFM310</strain>
    </source>
</reference>
<evidence type="ECO:0000313" key="2">
    <source>
        <dbReference type="Proteomes" id="UP000193067"/>
    </source>
</evidence>
<name>A0A1Y2IB71_TRAC3</name>
<sequence>MLCRKRVATPVSLYLRCSLILSCSWICTLRLSLDIVLGSTRRRHLLPRNLHLCCQPVREPSAADAGLAVKPSHLTHAVSIVSCYHMMLMRSPVSNTCARALRPPTSIG</sequence>
<organism evidence="1 2">
    <name type="scientific">Trametes coccinea (strain BRFM310)</name>
    <name type="common">Pycnoporus coccineus</name>
    <dbReference type="NCBI Taxonomy" id="1353009"/>
    <lineage>
        <taxon>Eukaryota</taxon>
        <taxon>Fungi</taxon>
        <taxon>Dikarya</taxon>
        <taxon>Basidiomycota</taxon>
        <taxon>Agaricomycotina</taxon>
        <taxon>Agaricomycetes</taxon>
        <taxon>Polyporales</taxon>
        <taxon>Polyporaceae</taxon>
        <taxon>Trametes</taxon>
    </lineage>
</organism>
<evidence type="ECO:0000313" key="1">
    <source>
        <dbReference type="EMBL" id="OSC98367.1"/>
    </source>
</evidence>
<dbReference type="Proteomes" id="UP000193067">
    <property type="component" value="Unassembled WGS sequence"/>
</dbReference>